<feature type="transmembrane region" description="Helical" evidence="9">
    <location>
        <begin position="74"/>
        <end position="97"/>
    </location>
</feature>
<evidence type="ECO:0000256" key="2">
    <source>
        <dbReference type="ARBA" id="ARBA00022448"/>
    </source>
</evidence>
<comment type="subcellular location">
    <subcellularLocation>
        <location evidence="1">Cell inner membrane</location>
        <topology evidence="1">Multi-pass membrane protein</topology>
    </subcellularLocation>
</comment>
<feature type="transmembrane region" description="Helical" evidence="9">
    <location>
        <begin position="48"/>
        <end position="68"/>
    </location>
</feature>
<dbReference type="Pfam" id="PF04143">
    <property type="entry name" value="Sulf_transp"/>
    <property type="match status" value="1"/>
</dbReference>
<keyword evidence="4" id="KW-0997">Cell inner membrane</keyword>
<sequence>MDDVTPLSALLGGLMIGASAALLLLLNGRIAGISGILGGLLASPSRETGWRVAFLAGLILAPLAYAGLGGRLPPVSLGASAPLLVLAGLLVGFGARLGAGCTSGHGVCGIGRGSPRSLVATGTFMAVAILTVFLIRHLAGA</sequence>
<dbReference type="PANTHER" id="PTHR30574:SF1">
    <property type="entry name" value="SULPHUR TRANSPORT DOMAIN-CONTAINING PROTEIN"/>
    <property type="match status" value="1"/>
</dbReference>
<keyword evidence="6 9" id="KW-1133">Transmembrane helix</keyword>
<keyword evidence="2" id="KW-0813">Transport</keyword>
<keyword evidence="3" id="KW-1003">Cell membrane</keyword>
<dbReference type="EMBL" id="DYYG01000028">
    <property type="protein sequence ID" value="HJE23739.1"/>
    <property type="molecule type" value="Genomic_DNA"/>
</dbReference>
<gene>
    <name evidence="10" type="ORF">K8W01_08785</name>
</gene>
<comment type="caution">
    <text evidence="10">The sequence shown here is derived from an EMBL/GenBank/DDBJ whole genome shotgun (WGS) entry which is preliminary data.</text>
</comment>
<proteinExistence type="inferred from homology"/>
<name>A0A921JF20_9HYPH</name>
<organism evidence="10 11">
    <name type="scientific">Methylorubrum populi</name>
    <dbReference type="NCBI Taxonomy" id="223967"/>
    <lineage>
        <taxon>Bacteria</taxon>
        <taxon>Pseudomonadati</taxon>
        <taxon>Pseudomonadota</taxon>
        <taxon>Alphaproteobacteria</taxon>
        <taxon>Hyphomicrobiales</taxon>
        <taxon>Methylobacteriaceae</taxon>
        <taxon>Methylorubrum</taxon>
    </lineage>
</organism>
<reference evidence="10" key="1">
    <citation type="journal article" date="2021" name="PeerJ">
        <title>Extensive microbial diversity within the chicken gut microbiome revealed by metagenomics and culture.</title>
        <authorList>
            <person name="Gilroy R."/>
            <person name="Ravi A."/>
            <person name="Getino M."/>
            <person name="Pursley I."/>
            <person name="Horton D.L."/>
            <person name="Alikhan N.F."/>
            <person name="Baker D."/>
            <person name="Gharbi K."/>
            <person name="Hall N."/>
            <person name="Watson M."/>
            <person name="Adriaenssens E.M."/>
            <person name="Foster-Nyarko E."/>
            <person name="Jarju S."/>
            <person name="Secka A."/>
            <person name="Antonio M."/>
            <person name="Oren A."/>
            <person name="Chaudhuri R.R."/>
            <person name="La Ragione R."/>
            <person name="Hildebrand F."/>
            <person name="Pallen M.J."/>
        </authorList>
    </citation>
    <scope>NUCLEOTIDE SEQUENCE</scope>
    <source>
        <strain evidence="10">316</strain>
    </source>
</reference>
<evidence type="ECO:0000256" key="4">
    <source>
        <dbReference type="ARBA" id="ARBA00022519"/>
    </source>
</evidence>
<dbReference type="GO" id="GO:0005886">
    <property type="term" value="C:plasma membrane"/>
    <property type="evidence" value="ECO:0007669"/>
    <property type="project" value="UniProtKB-SubCell"/>
</dbReference>
<accession>A0A921JF20</accession>
<evidence type="ECO:0000256" key="6">
    <source>
        <dbReference type="ARBA" id="ARBA00022989"/>
    </source>
</evidence>
<evidence type="ECO:0000313" key="10">
    <source>
        <dbReference type="EMBL" id="HJE23739.1"/>
    </source>
</evidence>
<keyword evidence="5 9" id="KW-0812">Transmembrane</keyword>
<keyword evidence="7 9" id="KW-0472">Membrane</keyword>
<dbReference type="AlphaFoldDB" id="A0A921JF20"/>
<feature type="transmembrane region" description="Helical" evidence="9">
    <location>
        <begin position="118"/>
        <end position="139"/>
    </location>
</feature>
<evidence type="ECO:0000256" key="5">
    <source>
        <dbReference type="ARBA" id="ARBA00022692"/>
    </source>
</evidence>
<comment type="similarity">
    <text evidence="8">Belongs to the TsuA/YedE (TC 9.B.102) family.</text>
</comment>
<reference evidence="10" key="2">
    <citation type="submission" date="2021-09" db="EMBL/GenBank/DDBJ databases">
        <authorList>
            <person name="Gilroy R."/>
        </authorList>
    </citation>
    <scope>NUCLEOTIDE SEQUENCE</scope>
    <source>
        <strain evidence="10">316</strain>
    </source>
</reference>
<evidence type="ECO:0000256" key="8">
    <source>
        <dbReference type="ARBA" id="ARBA00035655"/>
    </source>
</evidence>
<protein>
    <submittedName>
        <fullName evidence="10">YeeE/YedE family protein</fullName>
    </submittedName>
</protein>
<dbReference type="Proteomes" id="UP000742631">
    <property type="component" value="Unassembled WGS sequence"/>
</dbReference>
<evidence type="ECO:0000256" key="7">
    <source>
        <dbReference type="ARBA" id="ARBA00023136"/>
    </source>
</evidence>
<dbReference type="InterPro" id="IPR007272">
    <property type="entry name" value="Sulf_transp_TsuA/YedE"/>
</dbReference>
<evidence type="ECO:0000313" key="11">
    <source>
        <dbReference type="Proteomes" id="UP000742631"/>
    </source>
</evidence>
<evidence type="ECO:0000256" key="3">
    <source>
        <dbReference type="ARBA" id="ARBA00022475"/>
    </source>
</evidence>
<evidence type="ECO:0000256" key="9">
    <source>
        <dbReference type="SAM" id="Phobius"/>
    </source>
</evidence>
<dbReference type="PANTHER" id="PTHR30574">
    <property type="entry name" value="INNER MEMBRANE PROTEIN YEDE"/>
    <property type="match status" value="1"/>
</dbReference>
<evidence type="ECO:0000256" key="1">
    <source>
        <dbReference type="ARBA" id="ARBA00004429"/>
    </source>
</evidence>